<comment type="similarity">
    <text evidence="1">Belongs to the NifU family.</text>
</comment>
<dbReference type="AlphaFoldDB" id="A0AA49JJB9"/>
<dbReference type="SUPFAM" id="SSF117916">
    <property type="entry name" value="Fe-S cluster assembly (FSCA) domain-like"/>
    <property type="match status" value="1"/>
</dbReference>
<dbReference type="PANTHER" id="PTHR11178">
    <property type="entry name" value="IRON-SULFUR CLUSTER SCAFFOLD PROTEIN NFU-RELATED"/>
    <property type="match status" value="1"/>
</dbReference>
<dbReference type="GO" id="GO:0051536">
    <property type="term" value="F:iron-sulfur cluster binding"/>
    <property type="evidence" value="ECO:0007669"/>
    <property type="project" value="InterPro"/>
</dbReference>
<dbReference type="GO" id="GO:0005506">
    <property type="term" value="F:iron ion binding"/>
    <property type="evidence" value="ECO:0007669"/>
    <property type="project" value="InterPro"/>
</dbReference>
<dbReference type="Gene3D" id="3.30.1370.70">
    <property type="entry name" value="Scaffold protein Nfu/NifU, N-terminal domain"/>
    <property type="match status" value="1"/>
</dbReference>
<protein>
    <submittedName>
        <fullName evidence="3">NifU family protein</fullName>
    </submittedName>
</protein>
<dbReference type="Gene3D" id="3.30.300.130">
    <property type="entry name" value="Fe-S cluster assembly (FSCA)"/>
    <property type="match status" value="1"/>
</dbReference>
<dbReference type="Pfam" id="PF01106">
    <property type="entry name" value="NifU"/>
    <property type="match status" value="1"/>
</dbReference>
<name>A0AA49JJB9_9BACT</name>
<dbReference type="PANTHER" id="PTHR11178:SF1">
    <property type="entry name" value="NFU1 IRON-SULFUR CLUSTER SCAFFOLD HOMOLOG, MITOCHONDRIAL"/>
    <property type="match status" value="1"/>
</dbReference>
<evidence type="ECO:0000256" key="1">
    <source>
        <dbReference type="ARBA" id="ARBA00006420"/>
    </source>
</evidence>
<reference evidence="3" key="2">
    <citation type="journal article" date="2024" name="Antonie Van Leeuwenhoek">
        <title>Roseihalotalea indica gen. nov., sp. nov., a halophilic Bacteroidetes from mesopelagic Southwest Indian Ocean with higher carbohydrate metabolic potential.</title>
        <authorList>
            <person name="Chen B."/>
            <person name="Zhang M."/>
            <person name="Lin D."/>
            <person name="Ye J."/>
            <person name="Tang K."/>
        </authorList>
    </citation>
    <scope>NUCLEOTIDE SEQUENCE</scope>
    <source>
        <strain evidence="3">TK19036</strain>
    </source>
</reference>
<dbReference type="SUPFAM" id="SSF110836">
    <property type="entry name" value="Hypothetical protein SAV1430"/>
    <property type="match status" value="1"/>
</dbReference>
<dbReference type="EMBL" id="CP120682">
    <property type="protein sequence ID" value="WKN39507.1"/>
    <property type="molecule type" value="Genomic_DNA"/>
</dbReference>
<accession>A0AA49JJB9</accession>
<dbReference type="InterPro" id="IPR035433">
    <property type="entry name" value="NFU1-like"/>
</dbReference>
<evidence type="ECO:0000259" key="2">
    <source>
        <dbReference type="SMART" id="SM00932"/>
    </source>
</evidence>
<organism evidence="3">
    <name type="scientific">Roseihalotalea indica</name>
    <dbReference type="NCBI Taxonomy" id="2867963"/>
    <lineage>
        <taxon>Bacteria</taxon>
        <taxon>Pseudomonadati</taxon>
        <taxon>Bacteroidota</taxon>
        <taxon>Cytophagia</taxon>
        <taxon>Cytophagales</taxon>
        <taxon>Catalimonadaceae</taxon>
        <taxon>Roseihalotalea</taxon>
    </lineage>
</organism>
<sequence length="195" mass="21781">MNTVQTHSRNVHIYLESNPNPNSLKFVVNFILVPEGESYDFPDATSAKHAPLAQELFGLEHVARVFYMSNFITVTKDEEVDWAEIQEPIKQHIKQYLEAEKPLLVPEAFMEEDTGQEDDETVIKIKSILDEYIRPAVEQDGGAISFHSFREGTVKVLLQGSCSGCPSSTITLKAGIENLLKTMVPEVQSVEAEGV</sequence>
<dbReference type="SMART" id="SM00932">
    <property type="entry name" value="Nfu_N"/>
    <property type="match status" value="1"/>
</dbReference>
<dbReference type="GO" id="GO:0016226">
    <property type="term" value="P:iron-sulfur cluster assembly"/>
    <property type="evidence" value="ECO:0007669"/>
    <property type="project" value="InterPro"/>
</dbReference>
<dbReference type="Pfam" id="PF08712">
    <property type="entry name" value="Nfu_N"/>
    <property type="match status" value="1"/>
</dbReference>
<dbReference type="PIRSF" id="PIRSF036773">
    <property type="entry name" value="HIRIP5"/>
    <property type="match status" value="1"/>
</dbReference>
<reference evidence="3" key="1">
    <citation type="journal article" date="2023" name="Comput. Struct. Biotechnol. J.">
        <title>Discovery of a novel marine Bacteroidetes with a rich repertoire of carbohydrate-active enzymes.</title>
        <authorList>
            <person name="Chen B."/>
            <person name="Liu G."/>
            <person name="Chen Q."/>
            <person name="Wang H."/>
            <person name="Liu L."/>
            <person name="Tang K."/>
        </authorList>
    </citation>
    <scope>NUCLEOTIDE SEQUENCE</scope>
    <source>
        <strain evidence="3">TK19036</strain>
    </source>
</reference>
<feature type="domain" description="Scaffold protein Nfu/NifU N-terminal" evidence="2">
    <location>
        <begin position="13"/>
        <end position="100"/>
    </location>
</feature>
<dbReference type="InterPro" id="IPR014824">
    <property type="entry name" value="Nfu/NifU_N"/>
</dbReference>
<dbReference type="InterPro" id="IPR001075">
    <property type="entry name" value="NIF_FeS_clus_asmbl_NifU_C"/>
</dbReference>
<dbReference type="InterPro" id="IPR036498">
    <property type="entry name" value="Nfu/NifU_N_sf"/>
</dbReference>
<evidence type="ECO:0000313" key="3">
    <source>
        <dbReference type="EMBL" id="WKN39507.1"/>
    </source>
</evidence>
<gene>
    <name evidence="3" type="ORF">K4G66_12470</name>
</gene>
<proteinExistence type="inferred from homology"/>
<dbReference type="InterPro" id="IPR034904">
    <property type="entry name" value="FSCA_dom_sf"/>
</dbReference>